<reference evidence="3" key="1">
    <citation type="submission" date="2024-03" db="EMBL/GenBank/DDBJ databases">
        <title>Chitinophaga horti sp. nov., isolated from garden soil.</title>
        <authorList>
            <person name="Lee D.S."/>
            <person name="Han D.M."/>
            <person name="Baek J.H."/>
            <person name="Choi D.G."/>
            <person name="Jeon J.H."/>
            <person name="Jeon C.O."/>
        </authorList>
    </citation>
    <scope>NUCLEOTIDE SEQUENCE [LARGE SCALE GENOMIC DNA]</scope>
    <source>
        <strain evidence="3">GPA1</strain>
    </source>
</reference>
<dbReference type="Proteomes" id="UP001485459">
    <property type="component" value="Chromosome"/>
</dbReference>
<evidence type="ECO:0000256" key="1">
    <source>
        <dbReference type="SAM" id="Phobius"/>
    </source>
</evidence>
<evidence type="ECO:0000313" key="2">
    <source>
        <dbReference type="EMBL" id="WZN40447.1"/>
    </source>
</evidence>
<keyword evidence="3" id="KW-1185">Reference proteome</keyword>
<dbReference type="EMBL" id="CP149822">
    <property type="protein sequence ID" value="WZN40447.1"/>
    <property type="molecule type" value="Genomic_DNA"/>
</dbReference>
<keyword evidence="1" id="KW-1133">Transmembrane helix</keyword>
<organism evidence="2 3">
    <name type="scientific">Chitinophaga pollutisoli</name>
    <dbReference type="NCBI Taxonomy" id="3133966"/>
    <lineage>
        <taxon>Bacteria</taxon>
        <taxon>Pseudomonadati</taxon>
        <taxon>Bacteroidota</taxon>
        <taxon>Chitinophagia</taxon>
        <taxon>Chitinophagales</taxon>
        <taxon>Chitinophagaceae</taxon>
        <taxon>Chitinophaga</taxon>
    </lineage>
</organism>
<feature type="transmembrane region" description="Helical" evidence="1">
    <location>
        <begin position="86"/>
        <end position="104"/>
    </location>
</feature>
<accession>A0ABZ2YMC8</accession>
<name>A0ABZ2YMC8_9BACT</name>
<protein>
    <submittedName>
        <fullName evidence="2">DUF3667 domain-containing protein</fullName>
    </submittedName>
</protein>
<dbReference type="InterPro" id="IPR022134">
    <property type="entry name" value="DUF3667"/>
</dbReference>
<keyword evidence="1" id="KW-0812">Transmembrane</keyword>
<evidence type="ECO:0000313" key="3">
    <source>
        <dbReference type="Proteomes" id="UP001485459"/>
    </source>
</evidence>
<proteinExistence type="predicted"/>
<sequence length="150" mass="17344">MKTQHLRQEKTCLNCGHPLPDGFCGHGGQENVETGESFGHLVNHFFQDITCYDSKFLTTLKFLFFYPGLLTREYIAGKRMSYVNPVRLYVFTSFVFFLMMGISAPQHDPYDRRQQGSFPRLMDSLVFPADHFRGDIAVRHIRRGAFLAIQ</sequence>
<gene>
    <name evidence="2" type="ORF">WJU16_21010</name>
</gene>
<keyword evidence="1" id="KW-0472">Membrane</keyword>
<dbReference type="RefSeq" id="WP_341835365.1">
    <property type="nucleotide sequence ID" value="NZ_CP149822.1"/>
</dbReference>
<dbReference type="Pfam" id="PF12412">
    <property type="entry name" value="DUF3667"/>
    <property type="match status" value="1"/>
</dbReference>